<dbReference type="GO" id="GO:0000932">
    <property type="term" value="C:P-body"/>
    <property type="evidence" value="ECO:0007669"/>
    <property type="project" value="TreeGrafter"/>
</dbReference>
<evidence type="ECO:0000256" key="9">
    <source>
        <dbReference type="ARBA" id="ARBA00022884"/>
    </source>
</evidence>
<evidence type="ECO:0000259" key="14">
    <source>
        <dbReference type="PROSITE" id="PS52002"/>
    </source>
</evidence>
<dbReference type="GO" id="GO:0005732">
    <property type="term" value="C:sno(s)RNA-containing ribonucleoprotein complex"/>
    <property type="evidence" value="ECO:0007669"/>
    <property type="project" value="TreeGrafter"/>
</dbReference>
<keyword evidence="16" id="KW-1185">Reference proteome</keyword>
<name>A0AAV5R9N4_PICKL</name>
<dbReference type="PANTHER" id="PTHR11021:SF1">
    <property type="entry name" value="U6 SNRNA-ASSOCIATED SM-LIKE PROTEIN LSM6"/>
    <property type="match status" value="1"/>
</dbReference>
<evidence type="ECO:0000256" key="12">
    <source>
        <dbReference type="ARBA" id="ARBA00023274"/>
    </source>
</evidence>
<evidence type="ECO:0000256" key="5">
    <source>
        <dbReference type="ARBA" id="ARBA00022552"/>
    </source>
</evidence>
<evidence type="ECO:0000313" key="16">
    <source>
        <dbReference type="Proteomes" id="UP001378960"/>
    </source>
</evidence>
<dbReference type="SUPFAM" id="SSF50182">
    <property type="entry name" value="Sm-like ribonucleoproteins"/>
    <property type="match status" value="1"/>
</dbReference>
<keyword evidence="6 13" id="KW-0507">mRNA processing</keyword>
<comment type="caution">
    <text evidence="15">The sequence shown here is derived from an EMBL/GenBank/DDBJ whole genome shotgun (WGS) entry which is preliminary data.</text>
</comment>
<evidence type="ECO:0000256" key="3">
    <source>
        <dbReference type="ARBA" id="ARBA00007927"/>
    </source>
</evidence>
<protein>
    <submittedName>
        <fullName evidence="15">U4/U6-U5 snRNP complex subunit</fullName>
    </submittedName>
</protein>
<dbReference type="GO" id="GO:0005681">
    <property type="term" value="C:spliceosomal complex"/>
    <property type="evidence" value="ECO:0007669"/>
    <property type="project" value="UniProtKB-KW"/>
</dbReference>
<keyword evidence="11 13" id="KW-0539">Nucleus</keyword>
<sequence length="92" mass="10254">MPDEKEIQQVESKTEEVAPTPDITATFLSSVTGQNVNVKLFNDFKYTGELSSIDGYMNVVLQNASEIVNGKVTNTYEEVFLRGNNVIYIGKM</sequence>
<dbReference type="AlphaFoldDB" id="A0AAV5R9N4"/>
<accession>A0AAV5R9N4</accession>
<dbReference type="InterPro" id="IPR016487">
    <property type="entry name" value="Lsm6/sSmF"/>
</dbReference>
<evidence type="ECO:0000313" key="15">
    <source>
        <dbReference type="EMBL" id="GMM47329.1"/>
    </source>
</evidence>
<dbReference type="GO" id="GO:0030490">
    <property type="term" value="P:maturation of SSU-rRNA"/>
    <property type="evidence" value="ECO:0007669"/>
    <property type="project" value="TreeGrafter"/>
</dbReference>
<dbReference type="PROSITE" id="PS52002">
    <property type="entry name" value="SM"/>
    <property type="match status" value="1"/>
</dbReference>
<keyword evidence="8 13" id="KW-0747">Spliceosome</keyword>
<keyword evidence="5" id="KW-0698">rRNA processing</keyword>
<dbReference type="PANTHER" id="PTHR11021">
    <property type="entry name" value="SMALL NUCLEAR RIBONUCLEOPROTEIN F SNRNP-F"/>
    <property type="match status" value="1"/>
</dbReference>
<dbReference type="GO" id="GO:0000398">
    <property type="term" value="P:mRNA splicing, via spliceosome"/>
    <property type="evidence" value="ECO:0007669"/>
    <property type="project" value="InterPro"/>
</dbReference>
<dbReference type="SMART" id="SM00651">
    <property type="entry name" value="Sm"/>
    <property type="match status" value="1"/>
</dbReference>
<organism evidence="15 16">
    <name type="scientific">Pichia kluyveri</name>
    <name type="common">Yeast</name>
    <dbReference type="NCBI Taxonomy" id="36015"/>
    <lineage>
        <taxon>Eukaryota</taxon>
        <taxon>Fungi</taxon>
        <taxon>Dikarya</taxon>
        <taxon>Ascomycota</taxon>
        <taxon>Saccharomycotina</taxon>
        <taxon>Pichiomycetes</taxon>
        <taxon>Pichiales</taxon>
        <taxon>Pichiaceae</taxon>
        <taxon>Pichia</taxon>
    </lineage>
</organism>
<dbReference type="Pfam" id="PF01423">
    <property type="entry name" value="LSM"/>
    <property type="match status" value="1"/>
</dbReference>
<dbReference type="GO" id="GO:0046540">
    <property type="term" value="C:U4/U6 x U5 tri-snRNP complex"/>
    <property type="evidence" value="ECO:0007669"/>
    <property type="project" value="TreeGrafter"/>
</dbReference>
<dbReference type="InterPro" id="IPR001163">
    <property type="entry name" value="Sm_dom_euk/arc"/>
</dbReference>
<keyword evidence="7" id="KW-0819">tRNA processing</keyword>
<comment type="similarity">
    <text evidence="3 13">Belongs to the snRNP Sm proteins family. SmF/LSm6 subfamily.</text>
</comment>
<evidence type="ECO:0000256" key="1">
    <source>
        <dbReference type="ARBA" id="ARBA00004123"/>
    </source>
</evidence>
<dbReference type="Gene3D" id="2.30.30.100">
    <property type="match status" value="1"/>
</dbReference>
<evidence type="ECO:0000256" key="2">
    <source>
        <dbReference type="ARBA" id="ARBA00004496"/>
    </source>
</evidence>
<keyword evidence="10 13" id="KW-0508">mRNA splicing</keyword>
<evidence type="ECO:0000256" key="8">
    <source>
        <dbReference type="ARBA" id="ARBA00022728"/>
    </source>
</evidence>
<keyword evidence="9 13" id="KW-0694">RNA-binding</keyword>
<dbReference type="InterPro" id="IPR010920">
    <property type="entry name" value="LSM_dom_sf"/>
</dbReference>
<gene>
    <name evidence="15" type="ORF">DAPK24_039040</name>
</gene>
<evidence type="ECO:0000256" key="6">
    <source>
        <dbReference type="ARBA" id="ARBA00022664"/>
    </source>
</evidence>
<evidence type="ECO:0000256" key="4">
    <source>
        <dbReference type="ARBA" id="ARBA00022490"/>
    </source>
</evidence>
<evidence type="ECO:0000256" key="7">
    <source>
        <dbReference type="ARBA" id="ARBA00022694"/>
    </source>
</evidence>
<feature type="domain" description="Sm" evidence="14">
    <location>
        <begin position="23"/>
        <end position="92"/>
    </location>
</feature>
<evidence type="ECO:0000256" key="11">
    <source>
        <dbReference type="ARBA" id="ARBA00023242"/>
    </source>
</evidence>
<dbReference type="GO" id="GO:0005688">
    <property type="term" value="C:U6 snRNP"/>
    <property type="evidence" value="ECO:0007669"/>
    <property type="project" value="TreeGrafter"/>
</dbReference>
<comment type="subcellular location">
    <subcellularLocation>
        <location evidence="2">Cytoplasm</location>
    </subcellularLocation>
    <subcellularLocation>
        <location evidence="1 13">Nucleus</location>
    </subcellularLocation>
</comment>
<keyword evidence="4" id="KW-0963">Cytoplasm</keyword>
<keyword evidence="12 13" id="KW-0687">Ribonucleoprotein</keyword>
<evidence type="ECO:0000256" key="13">
    <source>
        <dbReference type="PIRNR" id="PIRNR006609"/>
    </source>
</evidence>
<dbReference type="InterPro" id="IPR047575">
    <property type="entry name" value="Sm"/>
</dbReference>
<dbReference type="GO" id="GO:0003723">
    <property type="term" value="F:RNA binding"/>
    <property type="evidence" value="ECO:0007669"/>
    <property type="project" value="UniProtKB-UniRule"/>
</dbReference>
<dbReference type="GO" id="GO:0008033">
    <property type="term" value="P:tRNA processing"/>
    <property type="evidence" value="ECO:0007669"/>
    <property type="project" value="UniProtKB-KW"/>
</dbReference>
<dbReference type="EMBL" id="BTGB01000005">
    <property type="protein sequence ID" value="GMM47329.1"/>
    <property type="molecule type" value="Genomic_DNA"/>
</dbReference>
<evidence type="ECO:0000256" key="10">
    <source>
        <dbReference type="ARBA" id="ARBA00023187"/>
    </source>
</evidence>
<dbReference type="GO" id="GO:0005730">
    <property type="term" value="C:nucleolus"/>
    <property type="evidence" value="ECO:0007669"/>
    <property type="project" value="TreeGrafter"/>
</dbReference>
<proteinExistence type="inferred from homology"/>
<reference evidence="15 16" key="1">
    <citation type="journal article" date="2023" name="Elife">
        <title>Identification of key yeast species and microbe-microbe interactions impacting larval growth of Drosophila in the wild.</title>
        <authorList>
            <person name="Mure A."/>
            <person name="Sugiura Y."/>
            <person name="Maeda R."/>
            <person name="Honda K."/>
            <person name="Sakurai N."/>
            <person name="Takahashi Y."/>
            <person name="Watada M."/>
            <person name="Katoh T."/>
            <person name="Gotoh A."/>
            <person name="Gotoh Y."/>
            <person name="Taniguchi I."/>
            <person name="Nakamura K."/>
            <person name="Hayashi T."/>
            <person name="Katayama T."/>
            <person name="Uemura T."/>
            <person name="Hattori Y."/>
        </authorList>
    </citation>
    <scope>NUCLEOTIDE SEQUENCE [LARGE SCALE GENOMIC DNA]</scope>
    <source>
        <strain evidence="15 16">PK-24</strain>
    </source>
</reference>
<dbReference type="Proteomes" id="UP001378960">
    <property type="component" value="Unassembled WGS sequence"/>
</dbReference>